<evidence type="ECO:0000256" key="2">
    <source>
        <dbReference type="ARBA" id="ARBA00022692"/>
    </source>
</evidence>
<evidence type="ECO:0000313" key="8">
    <source>
        <dbReference type="EMBL" id="MEI5609132.1"/>
    </source>
</evidence>
<feature type="transmembrane region" description="Helical" evidence="6">
    <location>
        <begin position="114"/>
        <end position="137"/>
    </location>
</feature>
<dbReference type="PROSITE" id="PS50850">
    <property type="entry name" value="MFS"/>
    <property type="match status" value="1"/>
</dbReference>
<dbReference type="PANTHER" id="PTHR23528">
    <property type="match status" value="1"/>
</dbReference>
<feature type="region of interest" description="Disordered" evidence="5">
    <location>
        <begin position="1"/>
        <end position="66"/>
    </location>
</feature>
<evidence type="ECO:0000256" key="5">
    <source>
        <dbReference type="SAM" id="MobiDB-lite"/>
    </source>
</evidence>
<keyword evidence="9" id="KW-1185">Reference proteome</keyword>
<keyword evidence="4 6" id="KW-0472">Membrane</keyword>
<evidence type="ECO:0000313" key="9">
    <source>
        <dbReference type="Proteomes" id="UP001365781"/>
    </source>
</evidence>
<evidence type="ECO:0000256" key="1">
    <source>
        <dbReference type="ARBA" id="ARBA00004651"/>
    </source>
</evidence>
<keyword evidence="3 6" id="KW-1133">Transmembrane helix</keyword>
<sequence length="370" mass="38874">MRTPEHEVSKALSTPPQPPHGEPLLPHGEPLLPTGEPPLPSCEPLLTGSADPSDTTTTCSGDARKAVEDSEAVENSYVWLMVLAVFGVFMAIVTPMAISLAIRVDQLAPGHEEYLGYITGAGGITAILTAPVFGMVSDRTRSRLGRRRPLLIAGTVVGLVALPVMALADGVLVLALALGWMLAQVGWGTVLALLTASQANRLPEAQRGKVAALTGVVQQLAPVSGALLAGALSGSSLLMFLVPGAVGAVSMFFFVRFVCFVCFVHEPDSRDLPLPEERLTLRTLTASYVFDPRRSPDFAWNWLGKFLFMFGLTLTSTFTAFFLAARTGVSVKRSRAPSPSWAGPGSAPPCSARSAAASCRTGCAVAVSSS</sequence>
<feature type="compositionally biased region" description="Low complexity" evidence="5">
    <location>
        <begin position="22"/>
        <end position="34"/>
    </location>
</feature>
<evidence type="ECO:0000259" key="7">
    <source>
        <dbReference type="PROSITE" id="PS50850"/>
    </source>
</evidence>
<accession>A0ABU8G7H0</accession>
<dbReference type="InterPro" id="IPR011701">
    <property type="entry name" value="MFS"/>
</dbReference>
<feature type="transmembrane region" description="Helical" evidence="6">
    <location>
        <begin position="238"/>
        <end position="264"/>
    </location>
</feature>
<feature type="compositionally biased region" description="Polar residues" evidence="5">
    <location>
        <begin position="50"/>
        <end position="60"/>
    </location>
</feature>
<feature type="transmembrane region" description="Helical" evidence="6">
    <location>
        <begin position="174"/>
        <end position="196"/>
    </location>
</feature>
<protein>
    <submittedName>
        <fullName evidence="8">MFS transporter</fullName>
    </submittedName>
</protein>
<dbReference type="RefSeq" id="WP_336539459.1">
    <property type="nucleotide sequence ID" value="NZ_JBBAYL010000015.1"/>
</dbReference>
<comment type="subcellular location">
    <subcellularLocation>
        <location evidence="1">Cell membrane</location>
        <topology evidence="1">Multi-pass membrane protein</topology>
    </subcellularLocation>
</comment>
<proteinExistence type="predicted"/>
<feature type="transmembrane region" description="Helical" evidence="6">
    <location>
        <begin position="302"/>
        <end position="325"/>
    </location>
</feature>
<dbReference type="InterPro" id="IPR020846">
    <property type="entry name" value="MFS_dom"/>
</dbReference>
<reference evidence="8 9" key="1">
    <citation type="submission" date="2024-03" db="EMBL/GenBank/DDBJ databases">
        <title>First Report of Pectobacterium brasiliscabiei causing potato scab in china.</title>
        <authorList>
            <person name="Handique U."/>
        </authorList>
    </citation>
    <scope>NUCLEOTIDE SEQUENCE [LARGE SCALE GENOMIC DNA]</scope>
    <source>
        <strain evidence="8 9">ZRIMU1503</strain>
    </source>
</reference>
<dbReference type="PANTHER" id="PTHR23528:SF1">
    <property type="entry name" value="MAJOR FACILITATOR SUPERFAMILY (MFS) PROFILE DOMAIN-CONTAINING PROTEIN"/>
    <property type="match status" value="1"/>
</dbReference>
<gene>
    <name evidence="8" type="ORF">WB403_08140</name>
</gene>
<evidence type="ECO:0000256" key="4">
    <source>
        <dbReference type="ARBA" id="ARBA00023136"/>
    </source>
</evidence>
<dbReference type="SUPFAM" id="SSF103473">
    <property type="entry name" value="MFS general substrate transporter"/>
    <property type="match status" value="1"/>
</dbReference>
<feature type="transmembrane region" description="Helical" evidence="6">
    <location>
        <begin position="77"/>
        <end position="102"/>
    </location>
</feature>
<evidence type="ECO:0000256" key="3">
    <source>
        <dbReference type="ARBA" id="ARBA00022989"/>
    </source>
</evidence>
<dbReference type="Proteomes" id="UP001365781">
    <property type="component" value="Unassembled WGS sequence"/>
</dbReference>
<evidence type="ECO:0000256" key="6">
    <source>
        <dbReference type="SAM" id="Phobius"/>
    </source>
</evidence>
<comment type="caution">
    <text evidence="8">The sequence shown here is derived from an EMBL/GenBank/DDBJ whole genome shotgun (WGS) entry which is preliminary data.</text>
</comment>
<dbReference type="EMBL" id="JBBAYM010000004">
    <property type="protein sequence ID" value="MEI5609132.1"/>
    <property type="molecule type" value="Genomic_DNA"/>
</dbReference>
<dbReference type="Gene3D" id="1.20.1250.20">
    <property type="entry name" value="MFS general substrate transporter like domains"/>
    <property type="match status" value="1"/>
</dbReference>
<feature type="transmembrane region" description="Helical" evidence="6">
    <location>
        <begin position="149"/>
        <end position="168"/>
    </location>
</feature>
<organism evidence="8 9">
    <name type="scientific">Streptomyces brasiliscabiei</name>
    <dbReference type="NCBI Taxonomy" id="2736302"/>
    <lineage>
        <taxon>Bacteria</taxon>
        <taxon>Bacillati</taxon>
        <taxon>Actinomycetota</taxon>
        <taxon>Actinomycetes</taxon>
        <taxon>Kitasatosporales</taxon>
        <taxon>Streptomycetaceae</taxon>
        <taxon>Streptomyces</taxon>
    </lineage>
</organism>
<dbReference type="InterPro" id="IPR036259">
    <property type="entry name" value="MFS_trans_sf"/>
</dbReference>
<dbReference type="Pfam" id="PF07690">
    <property type="entry name" value="MFS_1"/>
    <property type="match status" value="1"/>
</dbReference>
<feature type="domain" description="Major facilitator superfamily (MFS) profile" evidence="7">
    <location>
        <begin position="80"/>
        <end position="370"/>
    </location>
</feature>
<keyword evidence="2 6" id="KW-0812">Transmembrane</keyword>
<name>A0ABU8G7H0_9ACTN</name>